<feature type="chain" id="PRO_5031008552" evidence="1">
    <location>
        <begin position="19"/>
        <end position="268"/>
    </location>
</feature>
<accession>A0A7S2I375</accession>
<evidence type="ECO:0000256" key="1">
    <source>
        <dbReference type="SAM" id="SignalP"/>
    </source>
</evidence>
<sequence length="268" mass="29071">MVHATTFFSLLLATTAIALPMRDNEGVGHGVGGGLQVTSTGQKSSASHGAKLDAQLEIQDALARTQSVGSAATIPGEATIFGKHIRKAENKCQGKGGYFGCIECTWNVNMKNKDEMEHYEYYFFLWHNQEFKTLELCMEKRCNQCSGPNLCPCPKSDCKLFGCYASLTGTMVCPDRASADQRVAIWGVDARTSYGLSCPYQIPGNWRWIPMCGTKACVHGQAPPTGSDGTVTECKRPNENDVGYGTGDVYEQEAWNTCTEAHQGLAAA</sequence>
<gene>
    <name evidence="2" type="ORF">CBRE1094_LOCUS30939</name>
</gene>
<keyword evidence="1" id="KW-0732">Signal</keyword>
<dbReference type="AlphaFoldDB" id="A0A7S2I375"/>
<evidence type="ECO:0000313" key="2">
    <source>
        <dbReference type="EMBL" id="CAD9507749.1"/>
    </source>
</evidence>
<organism evidence="2">
    <name type="scientific">Haptolina brevifila</name>
    <dbReference type="NCBI Taxonomy" id="156173"/>
    <lineage>
        <taxon>Eukaryota</taxon>
        <taxon>Haptista</taxon>
        <taxon>Haptophyta</taxon>
        <taxon>Prymnesiophyceae</taxon>
        <taxon>Prymnesiales</taxon>
        <taxon>Prymnesiaceae</taxon>
        <taxon>Haptolina</taxon>
    </lineage>
</organism>
<name>A0A7S2I375_9EUKA</name>
<dbReference type="EMBL" id="HBGU01056827">
    <property type="protein sequence ID" value="CAD9507749.1"/>
    <property type="molecule type" value="Transcribed_RNA"/>
</dbReference>
<feature type="signal peptide" evidence="1">
    <location>
        <begin position="1"/>
        <end position="18"/>
    </location>
</feature>
<proteinExistence type="predicted"/>
<protein>
    <submittedName>
        <fullName evidence="2">Uncharacterized protein</fullName>
    </submittedName>
</protein>
<reference evidence="2" key="1">
    <citation type="submission" date="2021-01" db="EMBL/GenBank/DDBJ databases">
        <authorList>
            <person name="Corre E."/>
            <person name="Pelletier E."/>
            <person name="Niang G."/>
            <person name="Scheremetjew M."/>
            <person name="Finn R."/>
            <person name="Kale V."/>
            <person name="Holt S."/>
            <person name="Cochrane G."/>
            <person name="Meng A."/>
            <person name="Brown T."/>
            <person name="Cohen L."/>
        </authorList>
    </citation>
    <scope>NUCLEOTIDE SEQUENCE</scope>
    <source>
        <strain evidence="2">UTEX LB 985</strain>
    </source>
</reference>